<dbReference type="OrthoDB" id="345432at2759"/>
<feature type="region of interest" description="Disordered" evidence="5">
    <location>
        <begin position="1"/>
        <end position="48"/>
    </location>
</feature>
<organism evidence="7 8">
    <name type="scientific">Cystoisospora suis</name>
    <dbReference type="NCBI Taxonomy" id="483139"/>
    <lineage>
        <taxon>Eukaryota</taxon>
        <taxon>Sar</taxon>
        <taxon>Alveolata</taxon>
        <taxon>Apicomplexa</taxon>
        <taxon>Conoidasida</taxon>
        <taxon>Coccidia</taxon>
        <taxon>Eucoccidiorida</taxon>
        <taxon>Eimeriorina</taxon>
        <taxon>Sarcocystidae</taxon>
        <taxon>Cystoisospora</taxon>
    </lineage>
</organism>
<feature type="transmembrane region" description="Helical" evidence="6">
    <location>
        <begin position="81"/>
        <end position="100"/>
    </location>
</feature>
<keyword evidence="8" id="KW-1185">Reference proteome</keyword>
<proteinExistence type="predicted"/>
<dbReference type="Gene3D" id="1.20.120.350">
    <property type="entry name" value="Voltage-gated potassium channels. Chain C"/>
    <property type="match status" value="1"/>
</dbReference>
<keyword evidence="2 6" id="KW-0812">Transmembrane</keyword>
<keyword evidence="3 6" id="KW-1133">Transmembrane helix</keyword>
<dbReference type="AlphaFoldDB" id="A0A2C6L431"/>
<name>A0A2C6L431_9APIC</name>
<evidence type="ECO:0000256" key="2">
    <source>
        <dbReference type="ARBA" id="ARBA00022692"/>
    </source>
</evidence>
<dbReference type="EMBL" id="MIGC01001651">
    <property type="protein sequence ID" value="PHJ22505.1"/>
    <property type="molecule type" value="Genomic_DNA"/>
</dbReference>
<evidence type="ECO:0000313" key="8">
    <source>
        <dbReference type="Proteomes" id="UP000221165"/>
    </source>
</evidence>
<feature type="transmembrane region" description="Helical" evidence="6">
    <location>
        <begin position="147"/>
        <end position="165"/>
    </location>
</feature>
<evidence type="ECO:0000256" key="3">
    <source>
        <dbReference type="ARBA" id="ARBA00022989"/>
    </source>
</evidence>
<gene>
    <name evidence="7" type="ORF">CSUI_003647</name>
</gene>
<keyword evidence="4 6" id="KW-0472">Membrane</keyword>
<accession>A0A2C6L431</accession>
<protein>
    <submittedName>
        <fullName evidence="7">Cation channel family transporter</fullName>
    </submittedName>
</protein>
<reference evidence="7 8" key="1">
    <citation type="journal article" date="2017" name="Int. J. Parasitol.">
        <title>The genome of the protozoan parasite Cystoisospora suis and a reverse vaccinology approach to identify vaccine candidates.</title>
        <authorList>
            <person name="Palmieri N."/>
            <person name="Shrestha A."/>
            <person name="Ruttkowski B."/>
            <person name="Beck T."/>
            <person name="Vogl C."/>
            <person name="Tomley F."/>
            <person name="Blake D.P."/>
            <person name="Joachim A."/>
        </authorList>
    </citation>
    <scope>NUCLEOTIDE SEQUENCE [LARGE SCALE GENOMIC DNA]</scope>
    <source>
        <strain evidence="7 8">Wien I</strain>
    </source>
</reference>
<dbReference type="Proteomes" id="UP000221165">
    <property type="component" value="Unassembled WGS sequence"/>
</dbReference>
<comment type="caution">
    <text evidence="7">The sequence shown here is derived from an EMBL/GenBank/DDBJ whole genome shotgun (WGS) entry which is preliminary data.</text>
</comment>
<sequence>MSTSGSEGGEEGGAFFSGQSSVHRGEDRQQQPERRGTGRSGTGERKPLLPEAQRRRSKLLLSLQSDIGKGFVFAVRLSRWYLLYCTLMALATLGLVVYMIVDVHVRGNTMPIWAVALDGAITLTLCIETALDIYFIGRAFWGSGWHVFDFAVALTSFISWLLLLLEVTGVIKDFDQYVTIILLTCRYTAQTIRIIRYIRTGAQAQDVQTTIEEQPVIFDPHVASTSSRHFREDLERGDQYVRVGDAM</sequence>
<dbReference type="InterPro" id="IPR027359">
    <property type="entry name" value="Volt_channel_dom_sf"/>
</dbReference>
<feature type="compositionally biased region" description="Basic and acidic residues" evidence="5">
    <location>
        <begin position="23"/>
        <end position="48"/>
    </location>
</feature>
<evidence type="ECO:0000313" key="7">
    <source>
        <dbReference type="EMBL" id="PHJ22505.1"/>
    </source>
</evidence>
<evidence type="ECO:0000256" key="4">
    <source>
        <dbReference type="ARBA" id="ARBA00023136"/>
    </source>
</evidence>
<evidence type="ECO:0000256" key="1">
    <source>
        <dbReference type="ARBA" id="ARBA00004141"/>
    </source>
</evidence>
<dbReference type="GeneID" id="94427054"/>
<evidence type="ECO:0000256" key="5">
    <source>
        <dbReference type="SAM" id="MobiDB-lite"/>
    </source>
</evidence>
<dbReference type="PANTHER" id="PTHR38483:SF1">
    <property type="entry name" value="ION TRANSPORT DOMAIN-CONTAINING PROTEIN"/>
    <property type="match status" value="1"/>
</dbReference>
<dbReference type="VEuPathDB" id="ToxoDB:CSUI_003647"/>
<comment type="subcellular location">
    <subcellularLocation>
        <location evidence="1">Membrane</location>
        <topology evidence="1">Multi-pass membrane protein</topology>
    </subcellularLocation>
</comment>
<dbReference type="PANTHER" id="PTHR38483">
    <property type="entry name" value="CHROMOSOME 1, WHOLE GENOME SHOTGUN SEQUENCE"/>
    <property type="match status" value="1"/>
</dbReference>
<dbReference type="SUPFAM" id="SSF81324">
    <property type="entry name" value="Voltage-gated potassium channels"/>
    <property type="match status" value="1"/>
</dbReference>
<feature type="transmembrane region" description="Helical" evidence="6">
    <location>
        <begin position="112"/>
        <end position="135"/>
    </location>
</feature>
<evidence type="ECO:0000256" key="6">
    <source>
        <dbReference type="SAM" id="Phobius"/>
    </source>
</evidence>
<dbReference type="RefSeq" id="XP_067924182.1">
    <property type="nucleotide sequence ID" value="XM_068063843.1"/>
</dbReference>
<dbReference type="GO" id="GO:0016020">
    <property type="term" value="C:membrane"/>
    <property type="evidence" value="ECO:0007669"/>
    <property type="project" value="UniProtKB-SubCell"/>
</dbReference>